<keyword evidence="1" id="KW-0812">Transmembrane</keyword>
<keyword evidence="1" id="KW-1133">Transmembrane helix</keyword>
<evidence type="ECO:0000313" key="3">
    <source>
        <dbReference type="Proteomes" id="UP000823915"/>
    </source>
</evidence>
<gene>
    <name evidence="2" type="ORF">H9838_06785</name>
</gene>
<feature type="transmembrane region" description="Helical" evidence="1">
    <location>
        <begin position="133"/>
        <end position="155"/>
    </location>
</feature>
<dbReference type="Pfam" id="PF04854">
    <property type="entry name" value="DUF624"/>
    <property type="match status" value="1"/>
</dbReference>
<dbReference type="EMBL" id="DXDU01000108">
    <property type="protein sequence ID" value="HIY26861.1"/>
    <property type="molecule type" value="Genomic_DNA"/>
</dbReference>
<keyword evidence="1" id="KW-0472">Membrane</keyword>
<name>A0A9D2C1B1_9FIRM</name>
<feature type="transmembrane region" description="Helical" evidence="1">
    <location>
        <begin position="167"/>
        <end position="193"/>
    </location>
</feature>
<feature type="transmembrane region" description="Helical" evidence="1">
    <location>
        <begin position="205"/>
        <end position="231"/>
    </location>
</feature>
<feature type="transmembrane region" description="Helical" evidence="1">
    <location>
        <begin position="41"/>
        <end position="64"/>
    </location>
</feature>
<comment type="caution">
    <text evidence="2">The sequence shown here is derived from an EMBL/GenBank/DDBJ whole genome shotgun (WGS) entry which is preliminary data.</text>
</comment>
<evidence type="ECO:0000313" key="2">
    <source>
        <dbReference type="EMBL" id="HIY26861.1"/>
    </source>
</evidence>
<feature type="transmembrane region" description="Helical" evidence="1">
    <location>
        <begin position="84"/>
        <end position="112"/>
    </location>
</feature>
<organism evidence="2 3">
    <name type="scientific">Candidatus Acutalibacter pullistercoris</name>
    <dbReference type="NCBI Taxonomy" id="2838418"/>
    <lineage>
        <taxon>Bacteria</taxon>
        <taxon>Bacillati</taxon>
        <taxon>Bacillota</taxon>
        <taxon>Clostridia</taxon>
        <taxon>Eubacteriales</taxon>
        <taxon>Acutalibacteraceae</taxon>
        <taxon>Acutalibacter</taxon>
    </lineage>
</organism>
<accession>A0A9D2C1B1</accession>
<dbReference type="AlphaFoldDB" id="A0A9D2C1B1"/>
<protein>
    <submittedName>
        <fullName evidence="2">DUF624 domain-containing protein</fullName>
    </submittedName>
</protein>
<sequence>MAFLGLFGKYDQPGPGVDPGQPPKPPFLRFFQIFWRKLSKFVALNLLFLLPAGAAAALMALLYVCPAHLVLVLPGGEAPWEFDLWTWGVVPLPLVLLSPCVAGLAFVTRSFLREEPTFLWSDFWKAVRGNWRCFLGNGLVLYLVGAVLSFSTRYYQARLSQDLFSYLPFWCCVLLGVVFLWAQFYLPLLFVTFDLTFRQAYRNAFLFAALGLPRNLLLTAVFAGAALLLLALPFTGLTLAVCLVLLVTLVFSFTAYLVNFTVYPVIHRYLIKPYEKRGEGR</sequence>
<dbReference type="InterPro" id="IPR006938">
    <property type="entry name" value="DUF624"/>
</dbReference>
<evidence type="ECO:0000256" key="1">
    <source>
        <dbReference type="SAM" id="Phobius"/>
    </source>
</evidence>
<reference evidence="2" key="1">
    <citation type="journal article" date="2021" name="PeerJ">
        <title>Extensive microbial diversity within the chicken gut microbiome revealed by metagenomics and culture.</title>
        <authorList>
            <person name="Gilroy R."/>
            <person name="Ravi A."/>
            <person name="Getino M."/>
            <person name="Pursley I."/>
            <person name="Horton D.L."/>
            <person name="Alikhan N.F."/>
            <person name="Baker D."/>
            <person name="Gharbi K."/>
            <person name="Hall N."/>
            <person name="Watson M."/>
            <person name="Adriaenssens E.M."/>
            <person name="Foster-Nyarko E."/>
            <person name="Jarju S."/>
            <person name="Secka A."/>
            <person name="Antonio M."/>
            <person name="Oren A."/>
            <person name="Chaudhuri R.R."/>
            <person name="La Ragione R."/>
            <person name="Hildebrand F."/>
            <person name="Pallen M.J."/>
        </authorList>
    </citation>
    <scope>NUCLEOTIDE SEQUENCE</scope>
    <source>
        <strain evidence="2">1282</strain>
    </source>
</reference>
<proteinExistence type="predicted"/>
<feature type="transmembrane region" description="Helical" evidence="1">
    <location>
        <begin position="237"/>
        <end position="266"/>
    </location>
</feature>
<dbReference type="Proteomes" id="UP000823915">
    <property type="component" value="Unassembled WGS sequence"/>
</dbReference>
<reference evidence="2" key="2">
    <citation type="submission" date="2021-04" db="EMBL/GenBank/DDBJ databases">
        <authorList>
            <person name="Gilroy R."/>
        </authorList>
    </citation>
    <scope>NUCLEOTIDE SEQUENCE</scope>
    <source>
        <strain evidence="2">1282</strain>
    </source>
</reference>